<keyword evidence="2" id="KW-1185">Reference proteome</keyword>
<dbReference type="PANTHER" id="PTHR36849">
    <property type="entry name" value="CYTOPLASMIC PROTEIN-RELATED"/>
    <property type="match status" value="1"/>
</dbReference>
<evidence type="ECO:0000313" key="2">
    <source>
        <dbReference type="Proteomes" id="UP001549110"/>
    </source>
</evidence>
<accession>A0ABV2EGL7</accession>
<dbReference type="RefSeq" id="WP_331932618.1">
    <property type="nucleotide sequence ID" value="NZ_JBEPLU010000001.1"/>
</dbReference>
<comment type="caution">
    <text evidence="1">The sequence shown here is derived from an EMBL/GenBank/DDBJ whole genome shotgun (WGS) entry which is preliminary data.</text>
</comment>
<gene>
    <name evidence="1" type="ORF">ABID41_001268</name>
</gene>
<dbReference type="Proteomes" id="UP001549110">
    <property type="component" value="Unassembled WGS sequence"/>
</dbReference>
<organism evidence="1 2">
    <name type="scientific">Phenylobacterium koreense</name>
    <dbReference type="NCBI Taxonomy" id="266125"/>
    <lineage>
        <taxon>Bacteria</taxon>
        <taxon>Pseudomonadati</taxon>
        <taxon>Pseudomonadota</taxon>
        <taxon>Alphaproteobacteria</taxon>
        <taxon>Caulobacterales</taxon>
        <taxon>Caulobacteraceae</taxon>
        <taxon>Phenylobacterium</taxon>
    </lineage>
</organism>
<evidence type="ECO:0000313" key="1">
    <source>
        <dbReference type="EMBL" id="MET3526173.1"/>
    </source>
</evidence>
<sequence>MSVKIKRIYEPSDKADGLRVLVDRLWPRGVRKADAHVDVWLREVAPSDELRRWFGHEPERWDEFRVRYGAELDGNAAFAELRGLARGPTTLLYSAKDEAHNQAVVLAERLKAG</sequence>
<dbReference type="PANTHER" id="PTHR36849:SF1">
    <property type="entry name" value="CYTOPLASMIC PROTEIN"/>
    <property type="match status" value="1"/>
</dbReference>
<reference evidence="1 2" key="1">
    <citation type="submission" date="2024-06" db="EMBL/GenBank/DDBJ databases">
        <title>Genomic Encyclopedia of Type Strains, Phase IV (KMG-IV): sequencing the most valuable type-strain genomes for metagenomic binning, comparative biology and taxonomic classification.</title>
        <authorList>
            <person name="Goeker M."/>
        </authorList>
    </citation>
    <scope>NUCLEOTIDE SEQUENCE [LARGE SCALE GENOMIC DNA]</scope>
    <source>
        <strain evidence="1 2">DSM 17809</strain>
    </source>
</reference>
<proteinExistence type="predicted"/>
<name>A0ABV2EGL7_9CAUL</name>
<dbReference type="EMBL" id="JBEPLU010000001">
    <property type="protein sequence ID" value="MET3526173.1"/>
    <property type="molecule type" value="Genomic_DNA"/>
</dbReference>
<protein>
    <submittedName>
        <fullName evidence="1">Uncharacterized protein YeaO (DUF488 family)</fullName>
    </submittedName>
</protein>
<dbReference type="InterPro" id="IPR052552">
    <property type="entry name" value="YeaO-like"/>
</dbReference>
<dbReference type="Pfam" id="PF22752">
    <property type="entry name" value="DUF488-N3i"/>
    <property type="match status" value="1"/>
</dbReference>